<dbReference type="AlphaFoldDB" id="G4ZUH0"/>
<evidence type="ECO:0000256" key="10">
    <source>
        <dbReference type="SAM" id="MobiDB-lite"/>
    </source>
</evidence>
<evidence type="ECO:0000256" key="8">
    <source>
        <dbReference type="ARBA" id="ARBA00023132"/>
    </source>
</evidence>
<keyword evidence="13" id="KW-1185">Reference proteome</keyword>
<comment type="subcellular location">
    <subcellularLocation>
        <location evidence="1">Nucleus</location>
        <location evidence="1">Nuclear pore complex</location>
    </subcellularLocation>
</comment>
<dbReference type="KEGG" id="psoj:PHYSODRAFT_562165"/>
<evidence type="ECO:0000256" key="5">
    <source>
        <dbReference type="ARBA" id="ARBA00022927"/>
    </source>
</evidence>
<evidence type="ECO:0000259" key="11">
    <source>
        <dbReference type="PROSITE" id="PS50196"/>
    </source>
</evidence>
<feature type="region of interest" description="Disordered" evidence="10">
    <location>
        <begin position="48"/>
        <end position="85"/>
    </location>
</feature>
<dbReference type="InterPro" id="IPR011993">
    <property type="entry name" value="PH-like_dom_sf"/>
</dbReference>
<keyword evidence="9" id="KW-0539">Nucleus</keyword>
<feature type="domain" description="RanBD1" evidence="11">
    <location>
        <begin position="351"/>
        <end position="418"/>
    </location>
</feature>
<evidence type="ECO:0000256" key="3">
    <source>
        <dbReference type="ARBA" id="ARBA00022737"/>
    </source>
</evidence>
<feature type="region of interest" description="Disordered" evidence="10">
    <location>
        <begin position="192"/>
        <end position="265"/>
    </location>
</feature>
<dbReference type="Proteomes" id="UP000002640">
    <property type="component" value="Unassembled WGS sequence"/>
</dbReference>
<feature type="region of interest" description="Disordered" evidence="10">
    <location>
        <begin position="1"/>
        <end position="22"/>
    </location>
</feature>
<feature type="compositionally biased region" description="Low complexity" evidence="10">
    <location>
        <begin position="207"/>
        <end position="220"/>
    </location>
</feature>
<dbReference type="PROSITE" id="PS50196">
    <property type="entry name" value="RANBD1"/>
    <property type="match status" value="1"/>
</dbReference>
<sequence length="465" mass="47922">MAKRRNENGQMRREEYEAADDDVSADSFEIGFQRASEDSIRKRKIVKARVGGRSAAKPKAAVAAAAAGGDDEAKSNPFGGFQGLTAAKPAASSNPFAGFSGLTGAAKPAAEKTSVSTSGSTATATATSGSYQQAMEALNKSFLAFVNGQSQRNPSASWVAAVQDYLKYADEIATKHAATKPVAINESKAAAPAPFSFGSTPPDEPAKAPASSGFSFGSAAKKTDDSTKSPAKSAAPAFSFGGAAKKDDESAKSPAKPAAGGFSFGGGSSLFSAKSINSEEKVTPAFSFGAPLSKPTAPAVSSTPATGGFSFGNLTAASATSTSASTTAAADEDEENIGREEATVIIKADSPDDDCTFLAEKARIFEFKKDEKRWADKGVHPLKVLVSKDTKSARILVRNEIGKIVLNSALYKGMAVRPHEAKGKKTGVTLALQVEGGELTQFLLKVNAARVDEFIKALETAAASS</sequence>
<dbReference type="GO" id="GO:0005643">
    <property type="term" value="C:nuclear pore"/>
    <property type="evidence" value="ECO:0007669"/>
    <property type="project" value="UniProtKB-SubCell"/>
</dbReference>
<evidence type="ECO:0000256" key="9">
    <source>
        <dbReference type="ARBA" id="ARBA00023242"/>
    </source>
</evidence>
<reference evidence="12 13" key="1">
    <citation type="journal article" date="2006" name="Science">
        <title>Phytophthora genome sequences uncover evolutionary origins and mechanisms of pathogenesis.</title>
        <authorList>
            <person name="Tyler B.M."/>
            <person name="Tripathy S."/>
            <person name="Zhang X."/>
            <person name="Dehal P."/>
            <person name="Jiang R.H."/>
            <person name="Aerts A."/>
            <person name="Arredondo F.D."/>
            <person name="Baxter L."/>
            <person name="Bensasson D."/>
            <person name="Beynon J.L."/>
            <person name="Chapman J."/>
            <person name="Damasceno C.M."/>
            <person name="Dorrance A.E."/>
            <person name="Dou D."/>
            <person name="Dickerman A.W."/>
            <person name="Dubchak I.L."/>
            <person name="Garbelotto M."/>
            <person name="Gijzen M."/>
            <person name="Gordon S.G."/>
            <person name="Govers F."/>
            <person name="Grunwald N.J."/>
            <person name="Huang W."/>
            <person name="Ivors K.L."/>
            <person name="Jones R.W."/>
            <person name="Kamoun S."/>
            <person name="Krampis K."/>
            <person name="Lamour K.H."/>
            <person name="Lee M.K."/>
            <person name="McDonald W.H."/>
            <person name="Medina M."/>
            <person name="Meijer H.J."/>
            <person name="Nordberg E.K."/>
            <person name="Maclean D.J."/>
            <person name="Ospina-Giraldo M.D."/>
            <person name="Morris P.F."/>
            <person name="Phuntumart V."/>
            <person name="Putnam N.H."/>
            <person name="Rash S."/>
            <person name="Rose J.K."/>
            <person name="Sakihama Y."/>
            <person name="Salamov A.A."/>
            <person name="Savidor A."/>
            <person name="Scheuring C.F."/>
            <person name="Smith B.M."/>
            <person name="Sobral B.W."/>
            <person name="Terry A."/>
            <person name="Torto-Alalibo T.A."/>
            <person name="Win J."/>
            <person name="Xu Z."/>
            <person name="Zhang H."/>
            <person name="Grigoriev I.V."/>
            <person name="Rokhsar D.S."/>
            <person name="Boore J.L."/>
        </authorList>
    </citation>
    <scope>NUCLEOTIDE SEQUENCE [LARGE SCALE GENOMIC DNA]</scope>
    <source>
        <strain evidence="12 13">P6497</strain>
    </source>
</reference>
<organism evidence="12 13">
    <name type="scientific">Phytophthora sojae (strain P6497)</name>
    <name type="common">Soybean stem and root rot agent</name>
    <name type="synonym">Phytophthora megasperma f. sp. glycines</name>
    <dbReference type="NCBI Taxonomy" id="1094619"/>
    <lineage>
        <taxon>Eukaryota</taxon>
        <taxon>Sar</taxon>
        <taxon>Stramenopiles</taxon>
        <taxon>Oomycota</taxon>
        <taxon>Peronosporomycetes</taxon>
        <taxon>Peronosporales</taxon>
        <taxon>Peronosporaceae</taxon>
        <taxon>Phytophthora</taxon>
    </lineage>
</organism>
<dbReference type="InterPro" id="IPR045255">
    <property type="entry name" value="RanBP1-like"/>
</dbReference>
<feature type="compositionally biased region" description="Low complexity" evidence="10">
    <location>
        <begin position="113"/>
        <end position="130"/>
    </location>
</feature>
<dbReference type="PANTHER" id="PTHR23138">
    <property type="entry name" value="RAN BINDING PROTEIN"/>
    <property type="match status" value="1"/>
</dbReference>
<keyword evidence="3" id="KW-0677">Repeat</keyword>
<dbReference type="InterPro" id="IPR015007">
    <property type="entry name" value="NUP2/50/61"/>
</dbReference>
<evidence type="ECO:0000256" key="4">
    <source>
        <dbReference type="ARBA" id="ARBA00022816"/>
    </source>
</evidence>
<name>G4ZUH0_PHYSP</name>
<dbReference type="SMR" id="G4ZUH0"/>
<keyword evidence="5" id="KW-0653">Protein transport</keyword>
<dbReference type="Pfam" id="PF08911">
    <property type="entry name" value="NUP50"/>
    <property type="match status" value="1"/>
</dbReference>
<dbReference type="STRING" id="1094619.G4ZUH0"/>
<accession>G4ZUH0</accession>
<dbReference type="GO" id="GO:0051028">
    <property type="term" value="P:mRNA transport"/>
    <property type="evidence" value="ECO:0007669"/>
    <property type="project" value="UniProtKB-KW"/>
</dbReference>
<dbReference type="InParanoid" id="G4ZUH0"/>
<dbReference type="InterPro" id="IPR000156">
    <property type="entry name" value="Ran_bind_dom"/>
</dbReference>
<dbReference type="CDD" id="cd13170">
    <property type="entry name" value="RanBD_NUP50"/>
    <property type="match status" value="1"/>
</dbReference>
<keyword evidence="4" id="KW-0509">mRNA transport</keyword>
<feature type="compositionally biased region" description="Low complexity" evidence="10">
    <location>
        <begin position="55"/>
        <end position="67"/>
    </location>
</feature>
<keyword evidence="2" id="KW-0813">Transport</keyword>
<evidence type="ECO:0000256" key="2">
    <source>
        <dbReference type="ARBA" id="ARBA00022448"/>
    </source>
</evidence>
<dbReference type="PANTHER" id="PTHR23138:SF141">
    <property type="entry name" value="NUCLEAR PORE COMPLEX PROTEIN NUP50"/>
    <property type="match status" value="1"/>
</dbReference>
<evidence type="ECO:0000256" key="6">
    <source>
        <dbReference type="ARBA" id="ARBA00022990"/>
    </source>
</evidence>
<keyword evidence="8" id="KW-0906">Nuclear pore complex</keyword>
<evidence type="ECO:0000256" key="1">
    <source>
        <dbReference type="ARBA" id="ARBA00004567"/>
    </source>
</evidence>
<evidence type="ECO:0000256" key="7">
    <source>
        <dbReference type="ARBA" id="ARBA00023010"/>
    </source>
</evidence>
<feature type="compositionally biased region" description="Low complexity" evidence="10">
    <location>
        <begin position="228"/>
        <end position="243"/>
    </location>
</feature>
<dbReference type="GO" id="GO:0015031">
    <property type="term" value="P:protein transport"/>
    <property type="evidence" value="ECO:0007669"/>
    <property type="project" value="UniProtKB-KW"/>
</dbReference>
<gene>
    <name evidence="12" type="ORF">PHYSODRAFT_562165</name>
</gene>
<dbReference type="SMART" id="SM00160">
    <property type="entry name" value="RanBD"/>
    <property type="match status" value="1"/>
</dbReference>
<feature type="compositionally biased region" description="Basic and acidic residues" evidence="10">
    <location>
        <begin position="1"/>
        <end position="16"/>
    </location>
</feature>
<dbReference type="EMBL" id="JH159156">
    <property type="protein sequence ID" value="EGZ13444.1"/>
    <property type="molecule type" value="Genomic_DNA"/>
</dbReference>
<feature type="region of interest" description="Disordered" evidence="10">
    <location>
        <begin position="107"/>
        <end position="130"/>
    </location>
</feature>
<protein>
    <recommendedName>
        <fullName evidence="11">RanBD1 domain-containing protein</fullName>
    </recommendedName>
</protein>
<dbReference type="GeneID" id="20663635"/>
<keyword evidence="6" id="KW-0007">Acetylation</keyword>
<proteinExistence type="predicted"/>
<dbReference type="OMA" id="QKKTTPF"/>
<keyword evidence="7" id="KW-0811">Translocation</keyword>
<dbReference type="RefSeq" id="XP_009530873.1">
    <property type="nucleotide sequence ID" value="XM_009532578.1"/>
</dbReference>
<evidence type="ECO:0000313" key="12">
    <source>
        <dbReference type="EMBL" id="EGZ13444.1"/>
    </source>
</evidence>
<dbReference type="Pfam" id="PF00638">
    <property type="entry name" value="Ran_BP1"/>
    <property type="match status" value="1"/>
</dbReference>
<dbReference type="SUPFAM" id="SSF50729">
    <property type="entry name" value="PH domain-like"/>
    <property type="match status" value="1"/>
</dbReference>
<evidence type="ECO:0000313" key="13">
    <source>
        <dbReference type="Proteomes" id="UP000002640"/>
    </source>
</evidence>
<dbReference type="Gene3D" id="2.30.29.30">
    <property type="entry name" value="Pleckstrin-homology domain (PH domain)/Phosphotyrosine-binding domain (PTB)"/>
    <property type="match status" value="1"/>
</dbReference>